<keyword evidence="4" id="KW-1185">Reference proteome</keyword>
<evidence type="ECO:0000313" key="3">
    <source>
        <dbReference type="EMBL" id="MFD3002664.1"/>
    </source>
</evidence>
<evidence type="ECO:0000313" key="4">
    <source>
        <dbReference type="Proteomes" id="UP001597641"/>
    </source>
</evidence>
<proteinExistence type="predicted"/>
<feature type="compositionally biased region" description="Acidic residues" evidence="1">
    <location>
        <begin position="61"/>
        <end position="89"/>
    </location>
</feature>
<feature type="compositionally biased region" description="Acidic residues" evidence="1">
    <location>
        <begin position="45"/>
        <end position="54"/>
    </location>
</feature>
<comment type="caution">
    <text evidence="3">The sequence shown here is derived from an EMBL/GenBank/DDBJ whole genome shotgun (WGS) entry which is preliminary data.</text>
</comment>
<reference evidence="4" key="1">
    <citation type="journal article" date="2019" name="Int. J. Syst. Evol. Microbiol.">
        <title>The Global Catalogue of Microorganisms (GCM) 10K type strain sequencing project: providing services to taxonomists for standard genome sequencing and annotation.</title>
        <authorList>
            <consortium name="The Broad Institute Genomics Platform"/>
            <consortium name="The Broad Institute Genome Sequencing Center for Infectious Disease"/>
            <person name="Wu L."/>
            <person name="Ma J."/>
        </authorList>
    </citation>
    <scope>NUCLEOTIDE SEQUENCE [LARGE SCALE GENOMIC DNA]</scope>
    <source>
        <strain evidence="4">KCTC 23984</strain>
    </source>
</reference>
<name>A0ABW6C079_9BACT</name>
<keyword evidence="2" id="KW-0812">Transmembrane</keyword>
<gene>
    <name evidence="3" type="ORF">ACFS7Z_20000</name>
</gene>
<sequence length="126" mass="14458">MAWSTFFGVVIGAYAIYYVLNFLYDLFFSRKQMAPADAGVHYDMEELADAEEQGYDLSQEAAEDDEPYADDQYDDEEEEEEDQPYEQEELSTVPESEPETALRVEGQGIPLEEFLKEAKSYSSSIF</sequence>
<dbReference type="Proteomes" id="UP001597641">
    <property type="component" value="Unassembled WGS sequence"/>
</dbReference>
<keyword evidence="2" id="KW-0472">Membrane</keyword>
<organism evidence="3 4">
    <name type="scientific">Pontibacter toksunensis</name>
    <dbReference type="NCBI Taxonomy" id="1332631"/>
    <lineage>
        <taxon>Bacteria</taxon>
        <taxon>Pseudomonadati</taxon>
        <taxon>Bacteroidota</taxon>
        <taxon>Cytophagia</taxon>
        <taxon>Cytophagales</taxon>
        <taxon>Hymenobacteraceae</taxon>
        <taxon>Pontibacter</taxon>
    </lineage>
</organism>
<dbReference type="RefSeq" id="WP_377488488.1">
    <property type="nucleotide sequence ID" value="NZ_JBHUOX010000018.1"/>
</dbReference>
<feature type="region of interest" description="Disordered" evidence="1">
    <location>
        <begin position="45"/>
        <end position="107"/>
    </location>
</feature>
<dbReference type="EMBL" id="JBHUOX010000018">
    <property type="protein sequence ID" value="MFD3002664.1"/>
    <property type="molecule type" value="Genomic_DNA"/>
</dbReference>
<accession>A0ABW6C079</accession>
<evidence type="ECO:0000256" key="2">
    <source>
        <dbReference type="SAM" id="Phobius"/>
    </source>
</evidence>
<protein>
    <submittedName>
        <fullName evidence="3">Uncharacterized protein</fullName>
    </submittedName>
</protein>
<keyword evidence="2" id="KW-1133">Transmembrane helix</keyword>
<evidence type="ECO:0000256" key="1">
    <source>
        <dbReference type="SAM" id="MobiDB-lite"/>
    </source>
</evidence>
<feature type="transmembrane region" description="Helical" evidence="2">
    <location>
        <begin position="6"/>
        <end position="24"/>
    </location>
</feature>